<reference evidence="1 2" key="1">
    <citation type="submission" date="2020-08" db="EMBL/GenBank/DDBJ databases">
        <title>Sphingobacterium sp. DN00404 isolated from aquaculture water.</title>
        <authorList>
            <person name="Zhang M."/>
        </authorList>
    </citation>
    <scope>NUCLEOTIDE SEQUENCE [LARGE SCALE GENOMIC DNA]</scope>
    <source>
        <strain evidence="1 2">KCTC 32294</strain>
    </source>
</reference>
<evidence type="ECO:0000313" key="2">
    <source>
        <dbReference type="Proteomes" id="UP000606494"/>
    </source>
</evidence>
<evidence type="ECO:0000313" key="1">
    <source>
        <dbReference type="EMBL" id="MBD1424036.1"/>
    </source>
</evidence>
<comment type="caution">
    <text evidence="1">The sequence shown here is derived from an EMBL/GenBank/DDBJ whole genome shotgun (WGS) entry which is preliminary data.</text>
</comment>
<dbReference type="RefSeq" id="WP_190307222.1">
    <property type="nucleotide sequence ID" value="NZ_JACNYK010000001.1"/>
</dbReference>
<protein>
    <submittedName>
        <fullName evidence="1">Uncharacterized protein</fullName>
    </submittedName>
</protein>
<sequence>MVSVGLGQLLFEYAYPVNGLLHEQAIRAVQAVFFQQPVKDGIDFQQFLQRGNGGDNTVHPANHRLLYRNAGIVFQRFFLRDKEKASNGNKDADDHCKEYCKRPGFQKPSDTDGKPVDILAKLSVNGCPQCRAGRAVRSYFSEHS</sequence>
<dbReference type="Proteomes" id="UP000606494">
    <property type="component" value="Unassembled WGS sequence"/>
</dbReference>
<accession>A0ABR7XYC6</accession>
<keyword evidence="2" id="KW-1185">Reference proteome</keyword>
<gene>
    <name evidence="1" type="ORF">H8B17_00455</name>
</gene>
<name>A0ABR7XYC6_9SPHI</name>
<organism evidence="1 2">
    <name type="scientific">Sphingobacterium arenae</name>
    <dbReference type="NCBI Taxonomy" id="1280598"/>
    <lineage>
        <taxon>Bacteria</taxon>
        <taxon>Pseudomonadati</taxon>
        <taxon>Bacteroidota</taxon>
        <taxon>Sphingobacteriia</taxon>
        <taxon>Sphingobacteriales</taxon>
        <taxon>Sphingobacteriaceae</taxon>
        <taxon>Sphingobacterium</taxon>
    </lineage>
</organism>
<dbReference type="EMBL" id="JACNYK010000001">
    <property type="protein sequence ID" value="MBD1424036.1"/>
    <property type="molecule type" value="Genomic_DNA"/>
</dbReference>
<proteinExistence type="predicted"/>